<dbReference type="InterPro" id="IPR036465">
    <property type="entry name" value="vWFA_dom_sf"/>
</dbReference>
<evidence type="ECO:0000313" key="2">
    <source>
        <dbReference type="EMBL" id="GAG52289.1"/>
    </source>
</evidence>
<dbReference type="PROSITE" id="PS50234">
    <property type="entry name" value="VWFA"/>
    <property type="match status" value="1"/>
</dbReference>
<dbReference type="PANTHER" id="PTHR10579:SF43">
    <property type="entry name" value="ZINC FINGER (C3HC4-TYPE RING FINGER) FAMILY PROTEIN"/>
    <property type="match status" value="1"/>
</dbReference>
<dbReference type="Pfam" id="PF13519">
    <property type="entry name" value="VWA_2"/>
    <property type="match status" value="1"/>
</dbReference>
<reference evidence="2" key="1">
    <citation type="journal article" date="2014" name="Front. Microbiol.">
        <title>High frequency of phylogenetically diverse reductive dehalogenase-homologous genes in deep subseafloor sedimentary metagenomes.</title>
        <authorList>
            <person name="Kawai M."/>
            <person name="Futagami T."/>
            <person name="Toyoda A."/>
            <person name="Takaki Y."/>
            <person name="Nishi S."/>
            <person name="Hori S."/>
            <person name="Arai W."/>
            <person name="Tsubouchi T."/>
            <person name="Morono Y."/>
            <person name="Uchiyama I."/>
            <person name="Ito T."/>
            <person name="Fujiyama A."/>
            <person name="Inagaki F."/>
            <person name="Takami H."/>
        </authorList>
    </citation>
    <scope>NUCLEOTIDE SEQUENCE</scope>
    <source>
        <strain evidence="2">Expedition CK06-06</strain>
    </source>
</reference>
<gene>
    <name evidence="2" type="ORF">S01H1_79438</name>
</gene>
<comment type="caution">
    <text evidence="2">The sequence shown here is derived from an EMBL/GenBank/DDBJ whole genome shotgun (WGS) entry which is preliminary data.</text>
</comment>
<accession>X0Y8X3</accession>
<dbReference type="PANTHER" id="PTHR10579">
    <property type="entry name" value="CALCIUM-ACTIVATED CHLORIDE CHANNEL REGULATOR"/>
    <property type="match status" value="1"/>
</dbReference>
<dbReference type="InterPro" id="IPR051266">
    <property type="entry name" value="CLCR"/>
</dbReference>
<name>X0Y8X3_9ZZZZ</name>
<proteinExistence type="predicted"/>
<dbReference type="InterPro" id="IPR002035">
    <property type="entry name" value="VWF_A"/>
</dbReference>
<evidence type="ECO:0000259" key="1">
    <source>
        <dbReference type="PROSITE" id="PS50234"/>
    </source>
</evidence>
<dbReference type="SUPFAM" id="SSF53300">
    <property type="entry name" value="vWA-like"/>
    <property type="match status" value="1"/>
</dbReference>
<dbReference type="AlphaFoldDB" id="X0Y8X3"/>
<organism evidence="2">
    <name type="scientific">marine sediment metagenome</name>
    <dbReference type="NCBI Taxonomy" id="412755"/>
    <lineage>
        <taxon>unclassified sequences</taxon>
        <taxon>metagenomes</taxon>
        <taxon>ecological metagenomes</taxon>
    </lineage>
</organism>
<sequence length="132" mass="14899">MNEEQKPSKRGEGILHMESKCILNYDVLSVGKEHRVYLLVKVKGAREDKKRKPLPINLSVVIDRSGSMRGDKLKFVKQAAQDLVRRLGSKDRLSLVAYDTTVEVLIPPRAVDEKTSFEQAIEALKPRATTNL</sequence>
<feature type="domain" description="VWFA" evidence="1">
    <location>
        <begin position="57"/>
        <end position="132"/>
    </location>
</feature>
<protein>
    <recommendedName>
        <fullName evidence="1">VWFA domain-containing protein</fullName>
    </recommendedName>
</protein>
<dbReference type="Gene3D" id="3.40.50.410">
    <property type="entry name" value="von Willebrand factor, type A domain"/>
    <property type="match status" value="1"/>
</dbReference>
<dbReference type="EMBL" id="BARS01053549">
    <property type="protein sequence ID" value="GAG52289.1"/>
    <property type="molecule type" value="Genomic_DNA"/>
</dbReference>
<feature type="non-terminal residue" evidence="2">
    <location>
        <position position="132"/>
    </location>
</feature>